<evidence type="ECO:0000259" key="6">
    <source>
        <dbReference type="SMART" id="SM00388"/>
    </source>
</evidence>
<dbReference type="eggNOG" id="arCOG02358">
    <property type="taxonomic scope" value="Archaea"/>
</dbReference>
<dbReference type="PANTHER" id="PTHR43304">
    <property type="entry name" value="PHYTOCHROME-LIKE PROTEIN CPH1"/>
    <property type="match status" value="1"/>
</dbReference>
<name>M0B450_NATA1</name>
<dbReference type="PATRIC" id="fig|29540.5.peg.326"/>
<keyword evidence="8" id="KW-1185">Reference proteome</keyword>
<reference evidence="7 8" key="1">
    <citation type="journal article" date="2014" name="PLoS Genet.">
        <title>Phylogenetically driven sequencing of extremely halophilic archaea reveals strategies for static and dynamic osmo-response.</title>
        <authorList>
            <person name="Becker E.A."/>
            <person name="Seitzer P.M."/>
            <person name="Tritt A."/>
            <person name="Larsen D."/>
            <person name="Krusor M."/>
            <person name="Yao A.I."/>
            <person name="Wu D."/>
            <person name="Madern D."/>
            <person name="Eisen J.A."/>
            <person name="Darling A.E."/>
            <person name="Facciotti M.T."/>
        </authorList>
    </citation>
    <scope>NUCLEOTIDE SEQUENCE [LARGE SCALE GENOMIC DNA]</scope>
    <source>
        <strain evidence="7 8">DSM 12278</strain>
    </source>
</reference>
<evidence type="ECO:0000256" key="2">
    <source>
        <dbReference type="ARBA" id="ARBA00012438"/>
    </source>
</evidence>
<dbReference type="EC" id="2.7.13.3" evidence="2"/>
<comment type="caution">
    <text evidence="7">The sequence shown here is derived from an EMBL/GenBank/DDBJ whole genome shotgun (WGS) entry which is preliminary data.</text>
</comment>
<dbReference type="PANTHER" id="PTHR43304:SF1">
    <property type="entry name" value="PAC DOMAIN-CONTAINING PROTEIN"/>
    <property type="match status" value="1"/>
</dbReference>
<evidence type="ECO:0000313" key="7">
    <source>
        <dbReference type="EMBL" id="ELZ05691.1"/>
    </source>
</evidence>
<sequence>MTNDRLEQFAYAASHDLQEPLRMVTSYLQLLDNRYDDELDEDGKEFLEFAVDGADRMRTMIDGPLEYSRVETRGNPLEPVELERVVADVREDLHLSIEEQNAELTVGELPRAG</sequence>
<keyword evidence="5 7" id="KW-0418">Kinase</keyword>
<dbReference type="InterPro" id="IPR003661">
    <property type="entry name" value="HisK_dim/P_dom"/>
</dbReference>
<keyword evidence="3" id="KW-0597">Phosphoprotein</keyword>
<gene>
    <name evidence="7" type="ORF">C481_01567</name>
</gene>
<dbReference type="Gene3D" id="1.10.287.130">
    <property type="match status" value="1"/>
</dbReference>
<dbReference type="AlphaFoldDB" id="M0B450"/>
<comment type="catalytic activity">
    <reaction evidence="1">
        <text>ATP + protein L-histidine = ADP + protein N-phospho-L-histidine.</text>
        <dbReference type="EC" id="2.7.13.3"/>
    </reaction>
</comment>
<dbReference type="InterPro" id="IPR036097">
    <property type="entry name" value="HisK_dim/P_sf"/>
</dbReference>
<protein>
    <recommendedName>
        <fullName evidence="2">histidine kinase</fullName>
        <ecNumber evidence="2">2.7.13.3</ecNumber>
    </recommendedName>
</protein>
<dbReference type="CDD" id="cd00082">
    <property type="entry name" value="HisKA"/>
    <property type="match status" value="1"/>
</dbReference>
<dbReference type="InterPro" id="IPR052162">
    <property type="entry name" value="Sensor_kinase/Photoreceptor"/>
</dbReference>
<evidence type="ECO:0000313" key="8">
    <source>
        <dbReference type="Proteomes" id="UP000011554"/>
    </source>
</evidence>
<evidence type="ECO:0000256" key="4">
    <source>
        <dbReference type="ARBA" id="ARBA00022679"/>
    </source>
</evidence>
<proteinExistence type="predicted"/>
<accession>M0B450</accession>
<dbReference type="STRING" id="29540.C481_01567"/>
<evidence type="ECO:0000256" key="5">
    <source>
        <dbReference type="ARBA" id="ARBA00022777"/>
    </source>
</evidence>
<dbReference type="GO" id="GO:0000155">
    <property type="term" value="F:phosphorelay sensor kinase activity"/>
    <property type="evidence" value="ECO:0007669"/>
    <property type="project" value="InterPro"/>
</dbReference>
<dbReference type="Proteomes" id="UP000011554">
    <property type="component" value="Unassembled WGS sequence"/>
</dbReference>
<keyword evidence="4" id="KW-0808">Transferase</keyword>
<dbReference type="Pfam" id="PF00512">
    <property type="entry name" value="HisKA"/>
    <property type="match status" value="1"/>
</dbReference>
<dbReference type="SMART" id="SM00388">
    <property type="entry name" value="HisKA"/>
    <property type="match status" value="1"/>
</dbReference>
<evidence type="ECO:0000256" key="3">
    <source>
        <dbReference type="ARBA" id="ARBA00022553"/>
    </source>
</evidence>
<feature type="domain" description="Signal transduction histidine kinase dimerisation/phosphoacceptor" evidence="6">
    <location>
        <begin position="5"/>
        <end position="73"/>
    </location>
</feature>
<evidence type="ECO:0000256" key="1">
    <source>
        <dbReference type="ARBA" id="ARBA00000085"/>
    </source>
</evidence>
<dbReference type="EMBL" id="AOIO01000005">
    <property type="protein sequence ID" value="ELZ05691.1"/>
    <property type="molecule type" value="Genomic_DNA"/>
</dbReference>
<organism evidence="7 8">
    <name type="scientific">Natrialba asiatica (strain ATCC 700177 / DSM 12278 / JCM 9576 / FERM P-10747 / NBRC 102637 / 172P1)</name>
    <dbReference type="NCBI Taxonomy" id="29540"/>
    <lineage>
        <taxon>Archaea</taxon>
        <taxon>Methanobacteriati</taxon>
        <taxon>Methanobacteriota</taxon>
        <taxon>Stenosarchaea group</taxon>
        <taxon>Halobacteria</taxon>
        <taxon>Halobacteriales</taxon>
        <taxon>Natrialbaceae</taxon>
        <taxon>Natrialba</taxon>
    </lineage>
</organism>
<dbReference type="SUPFAM" id="SSF47384">
    <property type="entry name" value="Homodimeric domain of signal transducing histidine kinase"/>
    <property type="match status" value="1"/>
</dbReference>